<keyword evidence="2" id="KW-1185">Reference proteome</keyword>
<reference evidence="1 2" key="1">
    <citation type="submission" date="2018-11" db="EMBL/GenBank/DDBJ databases">
        <authorList>
            <consortium name="Pathogen Informatics"/>
        </authorList>
    </citation>
    <scope>NUCLEOTIDE SEQUENCE [LARGE SCALE GENOMIC DNA]</scope>
</reference>
<gene>
    <name evidence="1" type="ORF">CGOC_LOCUS4650</name>
</gene>
<proteinExistence type="predicted"/>
<sequence>MINHRVLFPGLDRVDQWTKIIQVMGTPSEEFISKLGSSASVYVRSLPRQVGKPIEEIAPDVNFLKNTENVRAHLTGLY</sequence>
<evidence type="ECO:0000313" key="1">
    <source>
        <dbReference type="EMBL" id="VDK59402.1"/>
    </source>
</evidence>
<protein>
    <submittedName>
        <fullName evidence="1">Uncharacterized protein</fullName>
    </submittedName>
</protein>
<accession>A0A3P6R8N6</accession>
<dbReference type="Gene3D" id="1.10.510.10">
    <property type="entry name" value="Transferase(Phosphotransferase) domain 1"/>
    <property type="match status" value="1"/>
</dbReference>
<dbReference type="EMBL" id="UYRV01013128">
    <property type="protein sequence ID" value="VDK59402.1"/>
    <property type="molecule type" value="Genomic_DNA"/>
</dbReference>
<dbReference type="OrthoDB" id="192887at2759"/>
<evidence type="ECO:0000313" key="2">
    <source>
        <dbReference type="Proteomes" id="UP000271889"/>
    </source>
</evidence>
<organism evidence="1 2">
    <name type="scientific">Cylicostephanus goldi</name>
    <name type="common">Nematode worm</name>
    <dbReference type="NCBI Taxonomy" id="71465"/>
    <lineage>
        <taxon>Eukaryota</taxon>
        <taxon>Metazoa</taxon>
        <taxon>Ecdysozoa</taxon>
        <taxon>Nematoda</taxon>
        <taxon>Chromadorea</taxon>
        <taxon>Rhabditida</taxon>
        <taxon>Rhabditina</taxon>
        <taxon>Rhabditomorpha</taxon>
        <taxon>Strongyloidea</taxon>
        <taxon>Strongylidae</taxon>
        <taxon>Cylicostephanus</taxon>
    </lineage>
</organism>
<dbReference type="AlphaFoldDB" id="A0A3P6R8N6"/>
<name>A0A3P6R8N6_CYLGO</name>
<dbReference type="Proteomes" id="UP000271889">
    <property type="component" value="Unassembled WGS sequence"/>
</dbReference>